<keyword evidence="7" id="KW-1185">Reference proteome</keyword>
<comment type="similarity">
    <text evidence="2">Belongs to the threonine aldolase family.</text>
</comment>
<reference evidence="6 7" key="1">
    <citation type="submission" date="2023-07" db="EMBL/GenBank/DDBJ databases">
        <title>Sorghum-associated microbial communities from plants grown in Nebraska, USA.</title>
        <authorList>
            <person name="Schachtman D."/>
        </authorList>
    </citation>
    <scope>NUCLEOTIDE SEQUENCE [LARGE SCALE GENOMIC DNA]</scope>
    <source>
        <strain evidence="6 7">BE310</strain>
    </source>
</reference>
<sequence>MPASAYSNVNAAVADVELRNQCTRWLNGHRPLRSMRESLLALAELPEAALPPDVYGQGQALQQLEADVAALLGKPAARFMHKGVAAQLAALKVWTERRDNRFVALHQQGHIALDEQDAFEALLGLQGGRLGFVDTALHVAQLDACARDVQLPGAVVVELPLRRGGYRLPEWSELRAISHWCRERGVPLHFDGARLWEAAAHYDRPLADIAALADSVYVSFYKGLGGLAGCMLAGEADFIAAIAPWQTRLAGNVHTLYPFVLSAREGLRRHLPRMAAYRERAQALAAALTAEPGCRIAPEPPQVNAFQLHLPVGPDALREALLEVARCERFWLGARAVASHVLEGGAMVEVVIGDAADGWTDSEALAAWRAAVMRAAG</sequence>
<comment type="subunit">
    <text evidence="3">Homotetramer.</text>
</comment>
<evidence type="ECO:0000259" key="5">
    <source>
        <dbReference type="Pfam" id="PF01212"/>
    </source>
</evidence>
<protein>
    <submittedName>
        <fullName evidence="6">Threonine aldolase</fullName>
    </submittedName>
</protein>
<dbReference type="PANTHER" id="PTHR48097:SF9">
    <property type="entry name" value="L-THREONINE ALDOLASE"/>
    <property type="match status" value="1"/>
</dbReference>
<evidence type="ECO:0000256" key="2">
    <source>
        <dbReference type="ARBA" id="ARBA00006966"/>
    </source>
</evidence>
<feature type="domain" description="Aromatic amino acid beta-eliminating lyase/threonine aldolase" evidence="5">
    <location>
        <begin position="49"/>
        <end position="297"/>
    </location>
</feature>
<comment type="cofactor">
    <cofactor evidence="1">
        <name>pyridoxal 5'-phosphate</name>
        <dbReference type="ChEBI" id="CHEBI:597326"/>
    </cofactor>
</comment>
<proteinExistence type="inferred from homology"/>
<dbReference type="Pfam" id="PF01212">
    <property type="entry name" value="Beta_elim_lyase"/>
    <property type="match status" value="1"/>
</dbReference>
<organism evidence="6 7">
    <name type="scientific">Pelomonas aquatica</name>
    <dbReference type="NCBI Taxonomy" id="431058"/>
    <lineage>
        <taxon>Bacteria</taxon>
        <taxon>Pseudomonadati</taxon>
        <taxon>Pseudomonadota</taxon>
        <taxon>Betaproteobacteria</taxon>
        <taxon>Burkholderiales</taxon>
        <taxon>Sphaerotilaceae</taxon>
        <taxon>Roseateles</taxon>
    </lineage>
</organism>
<dbReference type="InterPro" id="IPR001597">
    <property type="entry name" value="ArAA_b-elim_lyase/Thr_aldolase"/>
</dbReference>
<evidence type="ECO:0000256" key="1">
    <source>
        <dbReference type="ARBA" id="ARBA00001933"/>
    </source>
</evidence>
<dbReference type="SUPFAM" id="SSF53383">
    <property type="entry name" value="PLP-dependent transferases"/>
    <property type="match status" value="1"/>
</dbReference>
<dbReference type="Proteomes" id="UP001180536">
    <property type="component" value="Unassembled WGS sequence"/>
</dbReference>
<keyword evidence="4" id="KW-0663">Pyridoxal phosphate</keyword>
<gene>
    <name evidence="6" type="ORF">J2X16_002528</name>
</gene>
<evidence type="ECO:0000256" key="3">
    <source>
        <dbReference type="ARBA" id="ARBA00011881"/>
    </source>
</evidence>
<accession>A0ABU1ZAX6</accession>
<comment type="caution">
    <text evidence="6">The sequence shown here is derived from an EMBL/GenBank/DDBJ whole genome shotgun (WGS) entry which is preliminary data.</text>
</comment>
<name>A0ABU1ZAX6_9BURK</name>
<dbReference type="EMBL" id="JAVDXQ010000003">
    <property type="protein sequence ID" value="MDR7297181.1"/>
    <property type="molecule type" value="Genomic_DNA"/>
</dbReference>
<dbReference type="RefSeq" id="WP_310345031.1">
    <property type="nucleotide sequence ID" value="NZ_JAVDXQ010000003.1"/>
</dbReference>
<dbReference type="Gene3D" id="3.90.1150.10">
    <property type="entry name" value="Aspartate Aminotransferase, domain 1"/>
    <property type="match status" value="1"/>
</dbReference>
<dbReference type="InterPro" id="IPR015422">
    <property type="entry name" value="PyrdxlP-dep_Trfase_small"/>
</dbReference>
<evidence type="ECO:0000313" key="7">
    <source>
        <dbReference type="Proteomes" id="UP001180536"/>
    </source>
</evidence>
<dbReference type="PANTHER" id="PTHR48097">
    <property type="entry name" value="L-THREONINE ALDOLASE-RELATED"/>
    <property type="match status" value="1"/>
</dbReference>
<dbReference type="Gene3D" id="3.40.640.10">
    <property type="entry name" value="Type I PLP-dependent aspartate aminotransferase-like (Major domain)"/>
    <property type="match status" value="1"/>
</dbReference>
<dbReference type="InterPro" id="IPR015424">
    <property type="entry name" value="PyrdxlP-dep_Trfase"/>
</dbReference>
<evidence type="ECO:0000256" key="4">
    <source>
        <dbReference type="ARBA" id="ARBA00022898"/>
    </source>
</evidence>
<dbReference type="InterPro" id="IPR015421">
    <property type="entry name" value="PyrdxlP-dep_Trfase_major"/>
</dbReference>
<evidence type="ECO:0000313" key="6">
    <source>
        <dbReference type="EMBL" id="MDR7297181.1"/>
    </source>
</evidence>